<dbReference type="EMBL" id="FNOJ01000004">
    <property type="protein sequence ID" value="SDW33698.1"/>
    <property type="molecule type" value="Genomic_DNA"/>
</dbReference>
<accession>A0A1H2SQ41</accession>
<organism evidence="2 3">
    <name type="scientific">Alicyclobacillus hesperidum</name>
    <dbReference type="NCBI Taxonomy" id="89784"/>
    <lineage>
        <taxon>Bacteria</taxon>
        <taxon>Bacillati</taxon>
        <taxon>Bacillota</taxon>
        <taxon>Bacilli</taxon>
        <taxon>Bacillales</taxon>
        <taxon>Alicyclobacillaceae</taxon>
        <taxon>Alicyclobacillus</taxon>
    </lineage>
</organism>
<keyword evidence="3" id="KW-1185">Reference proteome</keyword>
<protein>
    <submittedName>
        <fullName evidence="2">Uncharacterized protein</fullName>
    </submittedName>
</protein>
<evidence type="ECO:0000313" key="3">
    <source>
        <dbReference type="Proteomes" id="UP000182589"/>
    </source>
</evidence>
<name>A0A1H2SQ41_9BACL</name>
<dbReference type="Proteomes" id="UP000182589">
    <property type="component" value="Unassembled WGS sequence"/>
</dbReference>
<reference evidence="3" key="2">
    <citation type="submission" date="2016-10" db="EMBL/GenBank/DDBJ databases">
        <authorList>
            <person name="Varghese N."/>
        </authorList>
    </citation>
    <scope>NUCLEOTIDE SEQUENCE [LARGE SCALE GENOMIC DNA]</scope>
    <source>
        <strain evidence="3">DSM 12489</strain>
    </source>
</reference>
<evidence type="ECO:0000313" key="1">
    <source>
        <dbReference type="EMBL" id="GLV12492.1"/>
    </source>
</evidence>
<dbReference type="RefSeq" id="WP_006447647.1">
    <property type="nucleotide sequence ID" value="NZ_BSRA01000001.1"/>
</dbReference>
<reference evidence="2" key="1">
    <citation type="submission" date="2016-10" db="EMBL/GenBank/DDBJ databases">
        <authorList>
            <person name="de Groot N.N."/>
        </authorList>
    </citation>
    <scope>NUCLEOTIDE SEQUENCE [LARGE SCALE GENOMIC DNA]</scope>
    <source>
        <strain evidence="2">DSM 12489</strain>
    </source>
</reference>
<dbReference type="STRING" id="89784.SAMN04489725_104178"/>
<reference evidence="1" key="3">
    <citation type="submission" date="2023-02" db="EMBL/GenBank/DDBJ databases">
        <title>Proposal of a novel subspecies: Alicyclobacillus hesperidum subspecies aegle.</title>
        <authorList>
            <person name="Goto K."/>
            <person name="Fujii T."/>
            <person name="Yasui K."/>
            <person name="Mochida K."/>
            <person name="Kato-Tanaka Y."/>
            <person name="Morohoshi S."/>
            <person name="An S.Y."/>
            <person name="Kasai H."/>
            <person name="Yokota A."/>
        </authorList>
    </citation>
    <scope>NUCLEOTIDE SEQUENCE</scope>
    <source>
        <strain evidence="1">DSM 12766</strain>
    </source>
</reference>
<gene>
    <name evidence="1" type="ORF">Heshes_01760</name>
    <name evidence="2" type="ORF">SAMN04489725_104178</name>
</gene>
<proteinExistence type="predicted"/>
<dbReference type="Proteomes" id="UP001157137">
    <property type="component" value="Unassembled WGS sequence"/>
</dbReference>
<dbReference type="AlphaFoldDB" id="A0A1H2SQ41"/>
<evidence type="ECO:0000313" key="2">
    <source>
        <dbReference type="EMBL" id="SDW33698.1"/>
    </source>
</evidence>
<sequence length="63" mass="7373">MSGQHTDNHNDHFAFVGALEQNHHFESLVERRNHMMSTRIDAVVPWKQYHRANIPHGKRQSNG</sequence>
<dbReference type="EMBL" id="BSRA01000001">
    <property type="protein sequence ID" value="GLV12492.1"/>
    <property type="molecule type" value="Genomic_DNA"/>
</dbReference>